<evidence type="ECO:0000256" key="1">
    <source>
        <dbReference type="ARBA" id="ARBA00023268"/>
    </source>
</evidence>
<proteinExistence type="predicted"/>
<accession>A0ABN7XDC2</accession>
<dbReference type="InterPro" id="IPR050951">
    <property type="entry name" value="Retrovirus_Pol_polyprotein"/>
</dbReference>
<protein>
    <submittedName>
        <fullName evidence="3">14650_t:CDS:1</fullName>
    </submittedName>
</protein>
<dbReference type="EMBL" id="CAJVQB010110155">
    <property type="protein sequence ID" value="CAG8852173.1"/>
    <property type="molecule type" value="Genomic_DNA"/>
</dbReference>
<comment type="caution">
    <text evidence="3">The sequence shown here is derived from an EMBL/GenBank/DDBJ whole genome shotgun (WGS) entry which is preliminary data.</text>
</comment>
<dbReference type="PANTHER" id="PTHR37984:SF5">
    <property type="entry name" value="PROTEIN NYNRIN-LIKE"/>
    <property type="match status" value="1"/>
</dbReference>
<name>A0ABN7XDC2_GIGMA</name>
<evidence type="ECO:0000313" key="4">
    <source>
        <dbReference type="Proteomes" id="UP000789901"/>
    </source>
</evidence>
<dbReference type="Gene3D" id="3.10.20.370">
    <property type="match status" value="1"/>
</dbReference>
<organism evidence="3 4">
    <name type="scientific">Gigaspora margarita</name>
    <dbReference type="NCBI Taxonomy" id="4874"/>
    <lineage>
        <taxon>Eukaryota</taxon>
        <taxon>Fungi</taxon>
        <taxon>Fungi incertae sedis</taxon>
        <taxon>Mucoromycota</taxon>
        <taxon>Glomeromycotina</taxon>
        <taxon>Glomeromycetes</taxon>
        <taxon>Diversisporales</taxon>
        <taxon>Gigasporaceae</taxon>
        <taxon>Gigaspora</taxon>
    </lineage>
</organism>
<dbReference type="SUPFAM" id="SSF56672">
    <property type="entry name" value="DNA/RNA polymerases"/>
    <property type="match status" value="1"/>
</dbReference>
<keyword evidence="4" id="KW-1185">Reference proteome</keyword>
<feature type="non-terminal residue" evidence="3">
    <location>
        <position position="1"/>
    </location>
</feature>
<evidence type="ECO:0000313" key="3">
    <source>
        <dbReference type="EMBL" id="CAG8852173.1"/>
    </source>
</evidence>
<dbReference type="InterPro" id="IPR041577">
    <property type="entry name" value="RT_RNaseH_2"/>
</dbReference>
<reference evidence="3 4" key="1">
    <citation type="submission" date="2021-06" db="EMBL/GenBank/DDBJ databases">
        <authorList>
            <person name="Kallberg Y."/>
            <person name="Tangrot J."/>
            <person name="Rosling A."/>
        </authorList>
    </citation>
    <scope>NUCLEOTIDE SEQUENCE [LARGE SCALE GENOMIC DNA]</scope>
    <source>
        <strain evidence="3 4">120-4 pot B 10/14</strain>
    </source>
</reference>
<dbReference type="CDD" id="cd09274">
    <property type="entry name" value="RNase_HI_RT_Ty3"/>
    <property type="match status" value="1"/>
</dbReference>
<dbReference type="Pfam" id="PF17919">
    <property type="entry name" value="RT_RNaseH_2"/>
    <property type="match status" value="1"/>
</dbReference>
<keyword evidence="1" id="KW-0511">Multifunctional enzyme</keyword>
<evidence type="ECO:0000259" key="2">
    <source>
        <dbReference type="Pfam" id="PF17919"/>
    </source>
</evidence>
<feature type="domain" description="Reverse transcriptase/retrotransposon-derived protein RNase H-like" evidence="2">
    <location>
        <begin position="1"/>
        <end position="97"/>
    </location>
</feature>
<dbReference type="InterPro" id="IPR043502">
    <property type="entry name" value="DNA/RNA_pol_sf"/>
</dbReference>
<dbReference type="Proteomes" id="UP000789901">
    <property type="component" value="Unassembled WGS sequence"/>
</dbReference>
<dbReference type="PANTHER" id="PTHR37984">
    <property type="entry name" value="PROTEIN CBG26694"/>
    <property type="match status" value="1"/>
</dbReference>
<gene>
    <name evidence="3" type="ORF">GMARGA_LOCUS41100</name>
</gene>
<sequence length="104" mass="12454">ESQQKVFDWLKQCLTQSFILQYPDYFELFILFTDAFYQELGTVLSQIKNSQEHVIVYASRTLTLAEQNYSTIELECLAVIWAIKYFRYYIYGKRFTLITDHKAL</sequence>